<evidence type="ECO:0000256" key="2">
    <source>
        <dbReference type="ARBA" id="ARBA00023125"/>
    </source>
</evidence>
<keyword evidence="4" id="KW-0812">Transmembrane</keyword>
<keyword evidence="4" id="KW-1133">Transmembrane helix</keyword>
<keyword evidence="4" id="KW-0472">Membrane</keyword>
<organism evidence="6 7">
    <name type="scientific">Brevundimonas naejangsanensis</name>
    <dbReference type="NCBI Taxonomy" id="588932"/>
    <lineage>
        <taxon>Bacteria</taxon>
        <taxon>Pseudomonadati</taxon>
        <taxon>Pseudomonadota</taxon>
        <taxon>Alphaproteobacteria</taxon>
        <taxon>Caulobacterales</taxon>
        <taxon>Caulobacteraceae</taxon>
        <taxon>Brevundimonas</taxon>
    </lineage>
</organism>
<dbReference type="Pfam" id="PF00196">
    <property type="entry name" value="GerE"/>
    <property type="match status" value="1"/>
</dbReference>
<dbReference type="PROSITE" id="PS50043">
    <property type="entry name" value="HTH_LUXR_2"/>
    <property type="match status" value="1"/>
</dbReference>
<dbReference type="PANTHER" id="PTHR44688:SF16">
    <property type="entry name" value="DNA-BINDING TRANSCRIPTIONAL ACTIVATOR DEVR_DOSR"/>
    <property type="match status" value="1"/>
</dbReference>
<protein>
    <submittedName>
        <fullName evidence="6">LuxR family transcriptional regulator</fullName>
    </submittedName>
</protein>
<feature type="domain" description="HTH luxR-type" evidence="5">
    <location>
        <begin position="40"/>
        <end position="105"/>
    </location>
</feature>
<accession>A0A494RMB3</accession>
<dbReference type="OrthoDB" id="9814495at2"/>
<evidence type="ECO:0000259" key="5">
    <source>
        <dbReference type="PROSITE" id="PS50043"/>
    </source>
</evidence>
<dbReference type="SMART" id="SM00421">
    <property type="entry name" value="HTH_LUXR"/>
    <property type="match status" value="1"/>
</dbReference>
<evidence type="ECO:0000256" key="1">
    <source>
        <dbReference type="ARBA" id="ARBA00023015"/>
    </source>
</evidence>
<dbReference type="InterPro" id="IPR000792">
    <property type="entry name" value="Tscrpt_reg_LuxR_C"/>
</dbReference>
<proteinExistence type="predicted"/>
<dbReference type="CDD" id="cd06170">
    <property type="entry name" value="LuxR_C_like"/>
    <property type="match status" value="1"/>
</dbReference>
<dbReference type="GO" id="GO:0006355">
    <property type="term" value="P:regulation of DNA-templated transcription"/>
    <property type="evidence" value="ECO:0007669"/>
    <property type="project" value="InterPro"/>
</dbReference>
<dbReference type="InterPro" id="IPR016032">
    <property type="entry name" value="Sig_transdc_resp-reg_C-effctor"/>
</dbReference>
<gene>
    <name evidence="6" type="ORF">D8I30_08065</name>
</gene>
<dbReference type="EMBL" id="CP032707">
    <property type="protein sequence ID" value="AYG95142.1"/>
    <property type="molecule type" value="Genomic_DNA"/>
</dbReference>
<keyword evidence="1" id="KW-0805">Transcription regulation</keyword>
<keyword evidence="3" id="KW-0804">Transcription</keyword>
<name>A0A494RMB3_9CAUL</name>
<dbReference type="GO" id="GO:0003677">
    <property type="term" value="F:DNA binding"/>
    <property type="evidence" value="ECO:0007669"/>
    <property type="project" value="UniProtKB-KW"/>
</dbReference>
<evidence type="ECO:0000256" key="3">
    <source>
        <dbReference type="ARBA" id="ARBA00023163"/>
    </source>
</evidence>
<feature type="transmembrane region" description="Helical" evidence="4">
    <location>
        <begin position="162"/>
        <end position="184"/>
    </location>
</feature>
<keyword evidence="7" id="KW-1185">Reference proteome</keyword>
<sequence length="195" mass="21409">MPLLVQAVSRAGDTCGNRRGARRRGLDADPVRWIVEIVRQASQIDSLTPRELEVLRLAADRLGDKEIAQRLNLSPRTVQNHLHRAYEKLGVSNRLQAARRLSECYSGETAPLSAVAGTASGAGVAEDVETSHGGGKAPGGALYRRYVALKEWRRPRKLGGSVLWLILLWALAWMMIAVVGASLINPVLEMIDRLR</sequence>
<evidence type="ECO:0000256" key="4">
    <source>
        <dbReference type="SAM" id="Phobius"/>
    </source>
</evidence>
<dbReference type="InterPro" id="IPR036388">
    <property type="entry name" value="WH-like_DNA-bd_sf"/>
</dbReference>
<evidence type="ECO:0000313" key="6">
    <source>
        <dbReference type="EMBL" id="AYG95142.1"/>
    </source>
</evidence>
<reference evidence="6 7" key="1">
    <citation type="submission" date="2018-10" db="EMBL/GenBank/DDBJ databases">
        <title>Complete genome sequence of Brevundimonas naejangsanensis BRV3.</title>
        <authorList>
            <person name="Berrios L."/>
            <person name="Ely B."/>
        </authorList>
    </citation>
    <scope>NUCLEOTIDE SEQUENCE [LARGE SCALE GENOMIC DNA]</scope>
    <source>
        <strain evidence="6 7">BRV3</strain>
    </source>
</reference>
<dbReference type="Gene3D" id="1.10.10.10">
    <property type="entry name" value="Winged helix-like DNA-binding domain superfamily/Winged helix DNA-binding domain"/>
    <property type="match status" value="1"/>
</dbReference>
<evidence type="ECO:0000313" key="7">
    <source>
        <dbReference type="Proteomes" id="UP000276984"/>
    </source>
</evidence>
<dbReference type="SUPFAM" id="SSF46894">
    <property type="entry name" value="C-terminal effector domain of the bipartite response regulators"/>
    <property type="match status" value="1"/>
</dbReference>
<dbReference type="PANTHER" id="PTHR44688">
    <property type="entry name" value="DNA-BINDING TRANSCRIPTIONAL ACTIVATOR DEVR_DOSR"/>
    <property type="match status" value="1"/>
</dbReference>
<dbReference type="AlphaFoldDB" id="A0A494RMB3"/>
<keyword evidence="2" id="KW-0238">DNA-binding</keyword>
<dbReference type="PRINTS" id="PR00038">
    <property type="entry name" value="HTHLUXR"/>
</dbReference>
<dbReference type="Proteomes" id="UP000276984">
    <property type="component" value="Chromosome"/>
</dbReference>